<evidence type="ECO:0000259" key="1">
    <source>
        <dbReference type="PROSITE" id="PS50042"/>
    </source>
</evidence>
<dbReference type="PROSITE" id="PS50042">
    <property type="entry name" value="CNMP_BINDING_3"/>
    <property type="match status" value="1"/>
</dbReference>
<dbReference type="eggNOG" id="COG0664">
    <property type="taxonomic scope" value="Bacteria"/>
</dbReference>
<dbReference type="OrthoDB" id="9771288at2"/>
<keyword evidence="3" id="KW-1185">Reference proteome</keyword>
<name>M1PP50_DESSD</name>
<dbReference type="EMBL" id="CP003985">
    <property type="protein sequence ID" value="AGF78201.1"/>
    <property type="molecule type" value="Genomic_DNA"/>
</dbReference>
<dbReference type="HOGENOM" id="CLU_054726_0_0_7"/>
<dbReference type="RefSeq" id="WP_015403892.1">
    <property type="nucleotide sequence ID" value="NC_020304.1"/>
</dbReference>
<dbReference type="Gene3D" id="2.60.120.10">
    <property type="entry name" value="Jelly Rolls"/>
    <property type="match status" value="1"/>
</dbReference>
<dbReference type="CDD" id="cd00038">
    <property type="entry name" value="CAP_ED"/>
    <property type="match status" value="1"/>
</dbReference>
<dbReference type="AlphaFoldDB" id="M1PP50"/>
<dbReference type="Pfam" id="PF00027">
    <property type="entry name" value="cNMP_binding"/>
    <property type="match status" value="1"/>
</dbReference>
<dbReference type="InterPro" id="IPR018490">
    <property type="entry name" value="cNMP-bd_dom_sf"/>
</dbReference>
<dbReference type="STRING" id="1167006.UWK_01643"/>
<sequence>MKPPKIHFRIVTDNNCPLYNEGDLLSLSAKTLTCPENKETCLILVREMTKLLFELLDRSPEEEASTKVYSCSGCSGLIKFQRIPDELARQDDPVSPEQPLDPEGEALLTEISDFPIICAVPDVELANVIRCFRKEQLPANFTFINKGRQGIYLYLILSGDIVVSDNALAIAHLGRGDICGEMSYLGGDVAGADVKTVTKSEVLSITGDAFSQLLDRIPELQLFMAKILVQRLAKSNASHFNVFDACMSGWIREMPPAELFQVFHMHQKTGVLSLDLPLGVAKVSFREGCVINAQYRDMTSQEAIFAMLKEREGRYTFTSGLSPEEMKAAEIGDFMMLLMEGIKRVDESAEEGK</sequence>
<evidence type="ECO:0000313" key="2">
    <source>
        <dbReference type="EMBL" id="AGF78201.1"/>
    </source>
</evidence>
<dbReference type="Proteomes" id="UP000011721">
    <property type="component" value="Chromosome"/>
</dbReference>
<dbReference type="SMART" id="SM00100">
    <property type="entry name" value="cNMP"/>
    <property type="match status" value="1"/>
</dbReference>
<proteinExistence type="predicted"/>
<dbReference type="InterPro" id="IPR014710">
    <property type="entry name" value="RmlC-like_jellyroll"/>
</dbReference>
<dbReference type="KEGG" id="dsf:UWK_01643"/>
<dbReference type="InterPro" id="IPR025497">
    <property type="entry name" value="PatA-like_N"/>
</dbReference>
<gene>
    <name evidence="2" type="ordered locus">UWK_01643</name>
</gene>
<reference evidence="3" key="1">
    <citation type="journal article" date="2013" name="Stand. Genomic Sci.">
        <title>Complete genome sequence of Desulfocapsa sulfexigens, a marine deltaproteobacterium specialized in disproportionating inorganic sulfur compounds.</title>
        <authorList>
            <person name="Finster K.W."/>
            <person name="Kjeldsen K.U."/>
            <person name="Kube M."/>
            <person name="Reinhardt R."/>
            <person name="Mussmann M."/>
            <person name="Amann R."/>
            <person name="Schreiber L."/>
        </authorList>
    </citation>
    <scope>NUCLEOTIDE SEQUENCE [LARGE SCALE GENOMIC DNA]</scope>
    <source>
        <strain evidence="3">DSM 10523 / SB164P1</strain>
    </source>
</reference>
<organism evidence="2 3">
    <name type="scientific">Desulfocapsa sulfexigens (strain DSM 10523 / SB164P1)</name>
    <dbReference type="NCBI Taxonomy" id="1167006"/>
    <lineage>
        <taxon>Bacteria</taxon>
        <taxon>Pseudomonadati</taxon>
        <taxon>Thermodesulfobacteriota</taxon>
        <taxon>Desulfobulbia</taxon>
        <taxon>Desulfobulbales</taxon>
        <taxon>Desulfocapsaceae</taxon>
        <taxon>Desulfocapsa</taxon>
    </lineage>
</organism>
<dbReference type="Pfam" id="PF14332">
    <property type="entry name" value="DUF4388"/>
    <property type="match status" value="1"/>
</dbReference>
<accession>M1PP50</accession>
<dbReference type="PATRIC" id="fig|1167006.5.peg.1814"/>
<dbReference type="InterPro" id="IPR000595">
    <property type="entry name" value="cNMP-bd_dom"/>
</dbReference>
<dbReference type="SUPFAM" id="SSF51206">
    <property type="entry name" value="cAMP-binding domain-like"/>
    <property type="match status" value="1"/>
</dbReference>
<feature type="domain" description="Cyclic nucleotide-binding" evidence="1">
    <location>
        <begin position="116"/>
        <end position="231"/>
    </location>
</feature>
<protein>
    <submittedName>
        <fullName evidence="2">Cyclic nucleotide-binding protein</fullName>
    </submittedName>
</protein>
<evidence type="ECO:0000313" key="3">
    <source>
        <dbReference type="Proteomes" id="UP000011721"/>
    </source>
</evidence>